<dbReference type="Pfam" id="PF00450">
    <property type="entry name" value="Peptidase_S10"/>
    <property type="match status" value="1"/>
</dbReference>
<dbReference type="AlphaFoldDB" id="A0AAN6Y541"/>
<sequence>MRWGSAVVPLLLWATDCQATSSGRSLKHAGKRLHEHAQKYRQKLPRDGRHVSARDATNTTTPRFLTSKSQKFSVNGTGIPDVDFDVGESYAGSLPISQKPGEGSNLFFWFFSSTDPDPEQEILIWLNGGPGCSSFEGLIQENGPFLWQYGTYKPVKNPWSWNKLTNIVYIEQPMGTGFSTGTPTITSEEELAQQFLGWWTNFIDTFDMHNYKVYIAGESYAGQYCPYIADAMLSTKNKTYFDMSGMLIYDPVISYDEIQEPIPAVQFTEYWAGLFPFNDTFRAHLEHRDAQCGYSDFITEYLVYPPKNHAHMPHRLPGTHRNGTTRKECNDIFEDIFDSILWLNPCFDIYQVATTCPLLWDILGFPGSVPYLPAGASIYFNRTDVKTAIHAPLDFNWEGCSEIDVFVNGTDRSLPSSFTSLPRVIEQTGNVMIAHGALDMVLLANGTLLGIQNMTWSGKIGFQKKPVEPFYVPYNTITDESSLAAAGVFGTTHTERGLTYVGVDLAGHMVPQYAPSAAFRQLEFLLGRVDCLDCRKPFTVDLEAPQSEARLGKGTAPQGWSYGPGKDRARRKRRV</sequence>
<feature type="region of interest" description="Disordered" evidence="8">
    <location>
        <begin position="549"/>
        <end position="575"/>
    </location>
</feature>
<dbReference type="InterPro" id="IPR033124">
    <property type="entry name" value="Ser_caboxypep_his_AS"/>
</dbReference>
<dbReference type="PANTHER" id="PTHR11802">
    <property type="entry name" value="SERINE PROTEASE FAMILY S10 SERINE CARBOXYPEPTIDASE"/>
    <property type="match status" value="1"/>
</dbReference>
<comment type="caution">
    <text evidence="9">The sequence shown here is derived from an EMBL/GenBank/DDBJ whole genome shotgun (WGS) entry which is preliminary data.</text>
</comment>
<keyword evidence="4 7" id="KW-0732">Signal</keyword>
<evidence type="ECO:0000256" key="8">
    <source>
        <dbReference type="SAM" id="MobiDB-lite"/>
    </source>
</evidence>
<keyword evidence="6" id="KW-0325">Glycoprotein</keyword>
<keyword evidence="5 7" id="KW-0378">Hydrolase</keyword>
<dbReference type="GO" id="GO:0004185">
    <property type="term" value="F:serine-type carboxypeptidase activity"/>
    <property type="evidence" value="ECO:0007669"/>
    <property type="project" value="UniProtKB-UniRule"/>
</dbReference>
<dbReference type="EMBL" id="MU858129">
    <property type="protein sequence ID" value="KAK4212368.1"/>
    <property type="molecule type" value="Genomic_DNA"/>
</dbReference>
<dbReference type="SUPFAM" id="SSF53474">
    <property type="entry name" value="alpha/beta-Hydrolases"/>
    <property type="match status" value="1"/>
</dbReference>
<feature type="chain" id="PRO_5042671594" description="Carboxypeptidase" evidence="7">
    <location>
        <begin position="20"/>
        <end position="575"/>
    </location>
</feature>
<dbReference type="GO" id="GO:0006508">
    <property type="term" value="P:proteolysis"/>
    <property type="evidence" value="ECO:0007669"/>
    <property type="project" value="UniProtKB-KW"/>
</dbReference>
<reference evidence="9" key="1">
    <citation type="journal article" date="2023" name="Mol. Phylogenet. Evol.">
        <title>Genome-scale phylogeny and comparative genomics of the fungal order Sordariales.</title>
        <authorList>
            <person name="Hensen N."/>
            <person name="Bonometti L."/>
            <person name="Westerberg I."/>
            <person name="Brannstrom I.O."/>
            <person name="Guillou S."/>
            <person name="Cros-Aarteil S."/>
            <person name="Calhoun S."/>
            <person name="Haridas S."/>
            <person name="Kuo A."/>
            <person name="Mondo S."/>
            <person name="Pangilinan J."/>
            <person name="Riley R."/>
            <person name="LaButti K."/>
            <person name="Andreopoulos B."/>
            <person name="Lipzen A."/>
            <person name="Chen C."/>
            <person name="Yan M."/>
            <person name="Daum C."/>
            <person name="Ng V."/>
            <person name="Clum A."/>
            <person name="Steindorff A."/>
            <person name="Ohm R.A."/>
            <person name="Martin F."/>
            <person name="Silar P."/>
            <person name="Natvig D.O."/>
            <person name="Lalanne C."/>
            <person name="Gautier V."/>
            <person name="Ament-Velasquez S.L."/>
            <person name="Kruys A."/>
            <person name="Hutchinson M.I."/>
            <person name="Powell A.J."/>
            <person name="Barry K."/>
            <person name="Miller A.N."/>
            <person name="Grigoriev I.V."/>
            <person name="Debuchy R."/>
            <person name="Gladieux P."/>
            <person name="Hiltunen Thoren M."/>
            <person name="Johannesson H."/>
        </authorList>
    </citation>
    <scope>NUCLEOTIDE SEQUENCE</scope>
    <source>
        <strain evidence="9">PSN293</strain>
    </source>
</reference>
<feature type="region of interest" description="Disordered" evidence="8">
    <location>
        <begin position="37"/>
        <end position="60"/>
    </location>
</feature>
<gene>
    <name evidence="9" type="ORF">QBC37DRAFT_195271</name>
</gene>
<dbReference type="FunFam" id="3.40.50.1820:FF:000118">
    <property type="entry name" value="Carboxypeptidase"/>
    <property type="match status" value="1"/>
</dbReference>
<keyword evidence="3 7" id="KW-0645">Protease</keyword>
<evidence type="ECO:0000256" key="2">
    <source>
        <dbReference type="ARBA" id="ARBA00022645"/>
    </source>
</evidence>
<organism evidence="9 10">
    <name type="scientific">Rhypophila decipiens</name>
    <dbReference type="NCBI Taxonomy" id="261697"/>
    <lineage>
        <taxon>Eukaryota</taxon>
        <taxon>Fungi</taxon>
        <taxon>Dikarya</taxon>
        <taxon>Ascomycota</taxon>
        <taxon>Pezizomycotina</taxon>
        <taxon>Sordariomycetes</taxon>
        <taxon>Sordariomycetidae</taxon>
        <taxon>Sordariales</taxon>
        <taxon>Naviculisporaceae</taxon>
        <taxon>Rhypophila</taxon>
    </lineage>
</organism>
<feature type="compositionally biased region" description="Basic and acidic residues" evidence="8">
    <location>
        <begin position="44"/>
        <end position="53"/>
    </location>
</feature>
<reference evidence="9" key="2">
    <citation type="submission" date="2023-05" db="EMBL/GenBank/DDBJ databases">
        <authorList>
            <consortium name="Lawrence Berkeley National Laboratory"/>
            <person name="Steindorff A."/>
            <person name="Hensen N."/>
            <person name="Bonometti L."/>
            <person name="Westerberg I."/>
            <person name="Brannstrom I.O."/>
            <person name="Guillou S."/>
            <person name="Cros-Aarteil S."/>
            <person name="Calhoun S."/>
            <person name="Haridas S."/>
            <person name="Kuo A."/>
            <person name="Mondo S."/>
            <person name="Pangilinan J."/>
            <person name="Riley R."/>
            <person name="Labutti K."/>
            <person name="Andreopoulos B."/>
            <person name="Lipzen A."/>
            <person name="Chen C."/>
            <person name="Yanf M."/>
            <person name="Daum C."/>
            <person name="Ng V."/>
            <person name="Clum A."/>
            <person name="Ohm R."/>
            <person name="Martin F."/>
            <person name="Silar P."/>
            <person name="Natvig D."/>
            <person name="Lalanne C."/>
            <person name="Gautier V."/>
            <person name="Ament-Velasquez S.L."/>
            <person name="Kruys A."/>
            <person name="Hutchinson M.I."/>
            <person name="Powell A.J."/>
            <person name="Barry K."/>
            <person name="Miller A.N."/>
            <person name="Grigoriev I.V."/>
            <person name="Debuchy R."/>
            <person name="Gladieux P."/>
            <person name="Thoren M.H."/>
            <person name="Johannesson H."/>
        </authorList>
    </citation>
    <scope>NUCLEOTIDE SEQUENCE</scope>
    <source>
        <strain evidence="9">PSN293</strain>
    </source>
</reference>
<evidence type="ECO:0000256" key="5">
    <source>
        <dbReference type="ARBA" id="ARBA00022801"/>
    </source>
</evidence>
<evidence type="ECO:0000256" key="4">
    <source>
        <dbReference type="ARBA" id="ARBA00022729"/>
    </source>
</evidence>
<name>A0AAN6Y541_9PEZI</name>
<feature type="signal peptide" evidence="7">
    <location>
        <begin position="1"/>
        <end position="19"/>
    </location>
</feature>
<keyword evidence="10" id="KW-1185">Reference proteome</keyword>
<dbReference type="InterPro" id="IPR001563">
    <property type="entry name" value="Peptidase_S10"/>
</dbReference>
<evidence type="ECO:0000256" key="1">
    <source>
        <dbReference type="ARBA" id="ARBA00009431"/>
    </source>
</evidence>
<evidence type="ECO:0000256" key="6">
    <source>
        <dbReference type="ARBA" id="ARBA00023180"/>
    </source>
</evidence>
<dbReference type="PROSITE" id="PS00560">
    <property type="entry name" value="CARBOXYPEPT_SER_HIS"/>
    <property type="match status" value="1"/>
</dbReference>
<keyword evidence="2 7" id="KW-0121">Carboxypeptidase</keyword>
<dbReference type="EC" id="3.4.16.-" evidence="7"/>
<dbReference type="Proteomes" id="UP001301769">
    <property type="component" value="Unassembled WGS sequence"/>
</dbReference>
<dbReference type="Gene3D" id="3.40.50.1820">
    <property type="entry name" value="alpha/beta hydrolase"/>
    <property type="match status" value="1"/>
</dbReference>
<evidence type="ECO:0000256" key="3">
    <source>
        <dbReference type="ARBA" id="ARBA00022670"/>
    </source>
</evidence>
<dbReference type="PANTHER" id="PTHR11802:SF479">
    <property type="entry name" value="CARBOXYPEPTIDASE"/>
    <property type="match status" value="1"/>
</dbReference>
<evidence type="ECO:0000313" key="9">
    <source>
        <dbReference type="EMBL" id="KAK4212368.1"/>
    </source>
</evidence>
<dbReference type="PROSITE" id="PS00131">
    <property type="entry name" value="CARBOXYPEPT_SER_SER"/>
    <property type="match status" value="1"/>
</dbReference>
<evidence type="ECO:0000313" key="10">
    <source>
        <dbReference type="Proteomes" id="UP001301769"/>
    </source>
</evidence>
<accession>A0AAN6Y541</accession>
<protein>
    <recommendedName>
        <fullName evidence="7">Carboxypeptidase</fullName>
        <ecNumber evidence="7">3.4.16.-</ecNumber>
    </recommendedName>
</protein>
<dbReference type="PRINTS" id="PR00724">
    <property type="entry name" value="CRBOXYPTASEC"/>
</dbReference>
<proteinExistence type="inferred from homology"/>
<evidence type="ECO:0000256" key="7">
    <source>
        <dbReference type="RuleBase" id="RU361156"/>
    </source>
</evidence>
<dbReference type="InterPro" id="IPR029058">
    <property type="entry name" value="AB_hydrolase_fold"/>
</dbReference>
<comment type="similarity">
    <text evidence="1 7">Belongs to the peptidase S10 family.</text>
</comment>
<dbReference type="InterPro" id="IPR018202">
    <property type="entry name" value="Ser_caboxypep_ser_AS"/>
</dbReference>